<dbReference type="InterPro" id="IPR042098">
    <property type="entry name" value="TauD-like_sf"/>
</dbReference>
<dbReference type="InterPro" id="IPR003819">
    <property type="entry name" value="TauD/TfdA-like"/>
</dbReference>
<evidence type="ECO:0000256" key="3">
    <source>
        <dbReference type="ARBA" id="ARBA00022964"/>
    </source>
</evidence>
<dbReference type="Gene3D" id="3.60.130.10">
    <property type="entry name" value="Clavaminate synthase-like"/>
    <property type="match status" value="1"/>
</dbReference>
<dbReference type="AlphaFoldDB" id="A0A7Z0SQJ2"/>
<dbReference type="Pfam" id="PF02668">
    <property type="entry name" value="TauD"/>
    <property type="match status" value="1"/>
</dbReference>
<keyword evidence="2" id="KW-0479">Metal-binding</keyword>
<evidence type="ECO:0000256" key="2">
    <source>
        <dbReference type="ARBA" id="ARBA00022723"/>
    </source>
</evidence>
<dbReference type="RefSeq" id="WP_180095804.1">
    <property type="nucleotide sequence ID" value="NZ_JACCGK010000025.1"/>
</dbReference>
<sequence length="305" mass="34294">MSTLNIKPSGKTLGAKVDGLDLTQQLDQETFDAIVNALGEHGVLCFNGQSLDDASLKHFSSRFGTLEINVANTFQSPGHPEVMILSNIVENGKPIGIADAGQDWHTDMSYSSTIAFANVLYAIKVPRRDGKALGCTSFANMQAAYEDLPEDVKQKLATATATHDFNKFWEMMRREKGSTRPPLTPEQRKAKPPVSHPVFLTHPITGRRVLYANPGYTVCIDGWSEKESEEMLEFLFKHQLDPKYQYTHEWNEHDVLMWENIGTLHNAVADYAPDEHRFIKRCQVMADWIFDSPQAQAVGADREPR</sequence>
<dbReference type="SUPFAM" id="SSF51197">
    <property type="entry name" value="Clavaminate synthase-like"/>
    <property type="match status" value="1"/>
</dbReference>
<keyword evidence="9" id="KW-1185">Reference proteome</keyword>
<evidence type="ECO:0000313" key="9">
    <source>
        <dbReference type="Proteomes" id="UP000520876"/>
    </source>
</evidence>
<keyword evidence="4" id="KW-0560">Oxidoreductase</keyword>
<name>A0A7Z0SQJ2_9GAMM</name>
<evidence type="ECO:0000313" key="8">
    <source>
        <dbReference type="EMBL" id="NYT74991.1"/>
    </source>
</evidence>
<evidence type="ECO:0000256" key="5">
    <source>
        <dbReference type="ARBA" id="ARBA00023004"/>
    </source>
</evidence>
<organism evidence="8 9">
    <name type="scientific">Vreelandella sedimenti</name>
    <dbReference type="NCBI Taxonomy" id="2729618"/>
    <lineage>
        <taxon>Bacteria</taxon>
        <taxon>Pseudomonadati</taxon>
        <taxon>Pseudomonadota</taxon>
        <taxon>Gammaproteobacteria</taxon>
        <taxon>Oceanospirillales</taxon>
        <taxon>Halomonadaceae</taxon>
        <taxon>Vreelandella</taxon>
    </lineage>
</organism>
<feature type="region of interest" description="Disordered" evidence="6">
    <location>
        <begin position="176"/>
        <end position="196"/>
    </location>
</feature>
<dbReference type="EMBL" id="JACCGK010000025">
    <property type="protein sequence ID" value="NYT74991.1"/>
    <property type="molecule type" value="Genomic_DNA"/>
</dbReference>
<dbReference type="GO" id="GO:0016706">
    <property type="term" value="F:2-oxoglutarate-dependent dioxygenase activity"/>
    <property type="evidence" value="ECO:0007669"/>
    <property type="project" value="UniProtKB-ARBA"/>
</dbReference>
<evidence type="ECO:0000256" key="6">
    <source>
        <dbReference type="SAM" id="MobiDB-lite"/>
    </source>
</evidence>
<keyword evidence="3 8" id="KW-0223">Dioxygenase</keyword>
<protein>
    <submittedName>
        <fullName evidence="8">TauD/TfdA family dioxygenase</fullName>
    </submittedName>
</protein>
<feature type="domain" description="TauD/TfdA-like" evidence="7">
    <location>
        <begin position="6"/>
        <end position="282"/>
    </location>
</feature>
<comment type="caution">
    <text evidence="8">The sequence shown here is derived from an EMBL/GenBank/DDBJ whole genome shotgun (WGS) entry which is preliminary data.</text>
</comment>
<evidence type="ECO:0000256" key="1">
    <source>
        <dbReference type="ARBA" id="ARBA00005896"/>
    </source>
</evidence>
<dbReference type="PANTHER" id="PTHR43779">
    <property type="entry name" value="DIOXYGENASE RV0097-RELATED"/>
    <property type="match status" value="1"/>
</dbReference>
<reference evidence="8 9" key="1">
    <citation type="submission" date="2020-07" db="EMBL/GenBank/DDBJ databases">
        <title>Halomonas sp. QX-2 draft genome sequence.</title>
        <authorList>
            <person name="Qiu X."/>
        </authorList>
    </citation>
    <scope>NUCLEOTIDE SEQUENCE [LARGE SCALE GENOMIC DNA]</scope>
    <source>
        <strain evidence="8 9">QX-2</strain>
    </source>
</reference>
<dbReference type="Proteomes" id="UP000520876">
    <property type="component" value="Unassembled WGS sequence"/>
</dbReference>
<evidence type="ECO:0000259" key="7">
    <source>
        <dbReference type="Pfam" id="PF02668"/>
    </source>
</evidence>
<dbReference type="GO" id="GO:0046872">
    <property type="term" value="F:metal ion binding"/>
    <property type="evidence" value="ECO:0007669"/>
    <property type="project" value="UniProtKB-KW"/>
</dbReference>
<accession>A0A7Z0SQJ2</accession>
<keyword evidence="5" id="KW-0408">Iron</keyword>
<evidence type="ECO:0000256" key="4">
    <source>
        <dbReference type="ARBA" id="ARBA00023002"/>
    </source>
</evidence>
<comment type="similarity">
    <text evidence="1">Belongs to the TfdA dioxygenase family.</text>
</comment>
<proteinExistence type="inferred from homology"/>
<dbReference type="PANTHER" id="PTHR43779:SF3">
    <property type="entry name" value="(3R)-3-[(CARBOXYMETHYL)AMINO]FATTY ACID OXYGENASE_DECARBOXYLASE"/>
    <property type="match status" value="1"/>
</dbReference>
<gene>
    <name evidence="8" type="ORF">HZU72_21625</name>
</gene>
<dbReference type="InterPro" id="IPR051178">
    <property type="entry name" value="TfdA_dioxygenase"/>
</dbReference>